<dbReference type="SMART" id="SM00717">
    <property type="entry name" value="SANT"/>
    <property type="match status" value="3"/>
</dbReference>
<evidence type="ECO:0000259" key="1">
    <source>
        <dbReference type="SMART" id="SM00717"/>
    </source>
</evidence>
<gene>
    <name evidence="2" type="ORF">C7M84_012073</name>
</gene>
<name>A0A423UA48_PENVA</name>
<keyword evidence="3" id="KW-1185">Reference proteome</keyword>
<reference evidence="2 3" key="1">
    <citation type="submission" date="2018-04" db="EMBL/GenBank/DDBJ databases">
        <authorList>
            <person name="Zhang X."/>
            <person name="Yuan J."/>
            <person name="Li F."/>
            <person name="Xiang J."/>
        </authorList>
    </citation>
    <scope>NUCLEOTIDE SEQUENCE [LARGE SCALE GENOMIC DNA]</scope>
    <source>
        <tissue evidence="2">Muscle</tissue>
    </source>
</reference>
<feature type="domain" description="Myb-like" evidence="1">
    <location>
        <begin position="200"/>
        <end position="265"/>
    </location>
</feature>
<proteinExistence type="predicted"/>
<dbReference type="Proteomes" id="UP000283509">
    <property type="component" value="Unassembled WGS sequence"/>
</dbReference>
<dbReference type="Gene3D" id="1.10.10.60">
    <property type="entry name" value="Homeodomain-like"/>
    <property type="match status" value="1"/>
</dbReference>
<dbReference type="InterPro" id="IPR001005">
    <property type="entry name" value="SANT/Myb"/>
</dbReference>
<comment type="caution">
    <text evidence="2">The sequence shown here is derived from an EMBL/GenBank/DDBJ whole genome shotgun (WGS) entry which is preliminary data.</text>
</comment>
<dbReference type="PANTHER" id="PTHR47595">
    <property type="entry name" value="HEAT SHOCK 70 KDA PROTEIN 14"/>
    <property type="match status" value="1"/>
</dbReference>
<reference evidence="2 3" key="2">
    <citation type="submission" date="2019-01" db="EMBL/GenBank/DDBJ databases">
        <title>The decoding of complex shrimp genome reveals the adaptation for benthos swimmer, frequently molting mechanism and breeding impact on genome.</title>
        <authorList>
            <person name="Sun Y."/>
            <person name="Gao Y."/>
            <person name="Yu Y."/>
        </authorList>
    </citation>
    <scope>NUCLEOTIDE SEQUENCE [LARGE SCALE GENOMIC DNA]</scope>
    <source>
        <tissue evidence="2">Muscle</tissue>
    </source>
</reference>
<protein>
    <recommendedName>
        <fullName evidence="1">Myb-like domain-containing protein</fullName>
    </recommendedName>
</protein>
<feature type="domain" description="Myb-like" evidence="1">
    <location>
        <begin position="1140"/>
        <end position="1203"/>
    </location>
</feature>
<dbReference type="OrthoDB" id="10065625at2759"/>
<organism evidence="2 3">
    <name type="scientific">Penaeus vannamei</name>
    <name type="common">Whiteleg shrimp</name>
    <name type="synonym">Litopenaeus vannamei</name>
    <dbReference type="NCBI Taxonomy" id="6689"/>
    <lineage>
        <taxon>Eukaryota</taxon>
        <taxon>Metazoa</taxon>
        <taxon>Ecdysozoa</taxon>
        <taxon>Arthropoda</taxon>
        <taxon>Crustacea</taxon>
        <taxon>Multicrustacea</taxon>
        <taxon>Malacostraca</taxon>
        <taxon>Eumalacostraca</taxon>
        <taxon>Eucarida</taxon>
        <taxon>Decapoda</taxon>
        <taxon>Dendrobranchiata</taxon>
        <taxon>Penaeoidea</taxon>
        <taxon>Penaeidae</taxon>
        <taxon>Penaeus</taxon>
    </lineage>
</organism>
<feature type="domain" description="Myb-like" evidence="1">
    <location>
        <begin position="356"/>
        <end position="420"/>
    </location>
</feature>
<dbReference type="Pfam" id="PF13837">
    <property type="entry name" value="Myb_DNA-bind_4"/>
    <property type="match status" value="3"/>
</dbReference>
<dbReference type="InterPro" id="IPR044822">
    <property type="entry name" value="Myb_DNA-bind_4"/>
</dbReference>
<evidence type="ECO:0000313" key="2">
    <source>
        <dbReference type="EMBL" id="ROT85550.1"/>
    </source>
</evidence>
<accession>A0A423UA48</accession>
<dbReference type="EMBL" id="QCYY01000253">
    <property type="protein sequence ID" value="ROT85550.1"/>
    <property type="molecule type" value="Genomic_DNA"/>
</dbReference>
<dbReference type="AlphaFoldDB" id="A0A423UA48"/>
<sequence>MAEQVSFVQGEHCEALQEEVVNTSYVCGECLHVFSTMVEIAAHDCTINGGGAFMSQDESQYHEQIIHEEKNSGTRHAETEADMEAAVASILVEKMKQKAPQKQTFHVVHLEEKQLEEVASGHFEEPTVEHTSIVDYQTEPDPLLHIVEHTDQLEPGMVVESMEIPSTNVYIYDNPFYLNRLMKDNTCGRRARHDAPYTHRLGPWDDRSSRLLIQLLKEYPKAFFIMGKNSKRTEAWEMIRYKLSEAGYHFTVLQIRMRWRELCKRYRNIVNHNDLHKTHRSCQFFEELNDLFGKFTADQVHGRWNALVMLYRRMVNHNANSNNEPMTIAFKESVESVFSYTPDSKIFEKCEKQLNERMKWTPSLERCLLAAYKDLVDSPKKEQTKNNELWQKIAMYLEKEASYVTTTERVKTRFYELAKQYAAMLQHNSDPGTLYRESRHHEILAEIYSRYNCWPHDGSTIKLDKSNAIRLRQLDAQLLWSEEESIAVLQLYPNVLLDHISNSDQPQPPEELWVQLAKALYASDGYVKAPYEIEEHITLLRRGHKSSRRFPFQAAMDLLEETETSLCFSPESPSRDSDQLLPYWSHGAARLMLDLVIHYRQEGIKMMTDNLFEVISRNMEEEGYSYTADECREYFFLLQKIYKNRLYNSKKKLTENAKTFPYMDRMTELRIVSSQTGMNKINDKYAAVLAAAASQLTAVKECDKESRRRALETALLKTKMHLRDVTHIRPPPSIRELGGFLMAVVKEKSAKPKGETEDVKKLTDILKPHLDVLVLISEHGAVHIYHDYQAEALKSRDKEYERRKIKAIGVQWTNDNTRIMLETIKEWLFLCHDNREMEEVLGCSQPLWEEVAYKLSRRFNKCPQICWQYFIRLRKEYLAALTSEGYLKYIPSLKTSHCQELLQGILSLHTSHDGEWDERDARWMQETGGWNCKETIELLFTVREFWPGEETVNWKMISLMMYAGGFKRDAKSCYVRFKELYREYQEAFKHNERSNIRDRQKSSFYYKIHSLFGYRDKLPSYYSEDTCETRNTDIDEEELIEVLLAGMKEIKNLSCHSVPRVPLLQALAQYVDIHCQSSDRSLSIQQIWKYLVQVHHAQMESVQQGVEGPLGMDLDGLWLDSTNPVVAFGVHCVPYPKWEIVSEWSLEELEILVDTIVRWEGTSSGSIQTEESLAEDIAQQLQAHGFDKSSDQCKEQWQYMTQAIPS</sequence>
<dbReference type="PANTHER" id="PTHR47595:SF1">
    <property type="entry name" value="MYB_SANT-LIKE DNA-BINDING DOMAIN-CONTAINING PROTEIN"/>
    <property type="match status" value="1"/>
</dbReference>
<evidence type="ECO:0000313" key="3">
    <source>
        <dbReference type="Proteomes" id="UP000283509"/>
    </source>
</evidence>